<feature type="transmembrane region" description="Helical" evidence="1">
    <location>
        <begin position="232"/>
        <end position="253"/>
    </location>
</feature>
<evidence type="ECO:0000256" key="1">
    <source>
        <dbReference type="SAM" id="Phobius"/>
    </source>
</evidence>
<protein>
    <submittedName>
        <fullName evidence="2">Uncharacterized protein</fullName>
    </submittedName>
</protein>
<keyword evidence="1" id="KW-1133">Transmembrane helix</keyword>
<feature type="transmembrane region" description="Helical" evidence="1">
    <location>
        <begin position="151"/>
        <end position="169"/>
    </location>
</feature>
<feature type="transmembrane region" description="Helical" evidence="1">
    <location>
        <begin position="79"/>
        <end position="100"/>
    </location>
</feature>
<gene>
    <name evidence="2" type="ORF">ACFP3U_30320</name>
</gene>
<dbReference type="Proteomes" id="UP001595975">
    <property type="component" value="Unassembled WGS sequence"/>
</dbReference>
<keyword evidence="1" id="KW-0812">Transmembrane</keyword>
<accession>A0ABW0XBP7</accession>
<keyword evidence="1" id="KW-0472">Membrane</keyword>
<keyword evidence="3" id="KW-1185">Reference proteome</keyword>
<name>A0ABW0XBP7_9ACTN</name>
<comment type="caution">
    <text evidence="2">The sequence shown here is derived from an EMBL/GenBank/DDBJ whole genome shotgun (WGS) entry which is preliminary data.</text>
</comment>
<feature type="transmembrane region" description="Helical" evidence="1">
    <location>
        <begin position="124"/>
        <end position="144"/>
    </location>
</feature>
<feature type="transmembrane region" description="Helical" evidence="1">
    <location>
        <begin position="175"/>
        <end position="197"/>
    </location>
</feature>
<feature type="transmembrane region" description="Helical" evidence="1">
    <location>
        <begin position="291"/>
        <end position="310"/>
    </location>
</feature>
<organism evidence="2 3">
    <name type="scientific">Kitasatospora misakiensis</name>
    <dbReference type="NCBI Taxonomy" id="67330"/>
    <lineage>
        <taxon>Bacteria</taxon>
        <taxon>Bacillati</taxon>
        <taxon>Actinomycetota</taxon>
        <taxon>Actinomycetes</taxon>
        <taxon>Kitasatosporales</taxon>
        <taxon>Streptomycetaceae</taxon>
        <taxon>Kitasatospora</taxon>
    </lineage>
</organism>
<dbReference type="EMBL" id="JBHSOF010000053">
    <property type="protein sequence ID" value="MFC5667250.1"/>
    <property type="molecule type" value="Genomic_DNA"/>
</dbReference>
<feature type="transmembrane region" description="Helical" evidence="1">
    <location>
        <begin position="260"/>
        <end position="279"/>
    </location>
</feature>
<sequence length="323" mass="33875">MTTDQTMPGLLGEPVALRAALKLYPARYRRERGDELTAVFADSTAESGRLATAREALDLGAYGLRMRTGLTSSSTTGRLLALAAPLIAGAIAGGGLARGVRDAVTPAWSSMWDLPDRIVQVPGYLWYVGQVAVPLLLVAAVLAGRWRLARTAGLAVASVGVLGVAWAALALPDGWLTFLQSCEATPQLFAGLLFALAPQELLERPGRREWVLVVAGLAAGGLVLAAEDFYSSYVLMDGTGAAVLLLVPLFALLFAVRGRLWPAAVGLAVLPLTLMFSLFRLWQVTGGAAKLLPWALGVATVMVLLGMVLGRTRTGAGGDRSLA</sequence>
<dbReference type="RefSeq" id="WP_380228928.1">
    <property type="nucleotide sequence ID" value="NZ_JBHSOF010000053.1"/>
</dbReference>
<reference evidence="3" key="1">
    <citation type="journal article" date="2019" name="Int. J. Syst. Evol. Microbiol.">
        <title>The Global Catalogue of Microorganisms (GCM) 10K type strain sequencing project: providing services to taxonomists for standard genome sequencing and annotation.</title>
        <authorList>
            <consortium name="The Broad Institute Genomics Platform"/>
            <consortium name="The Broad Institute Genome Sequencing Center for Infectious Disease"/>
            <person name="Wu L."/>
            <person name="Ma J."/>
        </authorList>
    </citation>
    <scope>NUCLEOTIDE SEQUENCE [LARGE SCALE GENOMIC DNA]</scope>
    <source>
        <strain evidence="3">CGMCC 4.1437</strain>
    </source>
</reference>
<proteinExistence type="predicted"/>
<feature type="transmembrane region" description="Helical" evidence="1">
    <location>
        <begin position="209"/>
        <end position="226"/>
    </location>
</feature>
<evidence type="ECO:0000313" key="2">
    <source>
        <dbReference type="EMBL" id="MFC5667250.1"/>
    </source>
</evidence>
<evidence type="ECO:0000313" key="3">
    <source>
        <dbReference type="Proteomes" id="UP001595975"/>
    </source>
</evidence>